<dbReference type="AlphaFoldDB" id="A0A485KB75"/>
<evidence type="ECO:0000313" key="3">
    <source>
        <dbReference type="EMBL" id="VFT80524.1"/>
    </source>
</evidence>
<feature type="compositionally biased region" description="Basic and acidic residues" evidence="1">
    <location>
        <begin position="45"/>
        <end position="56"/>
    </location>
</feature>
<proteinExistence type="predicted"/>
<evidence type="ECO:0000256" key="1">
    <source>
        <dbReference type="SAM" id="MobiDB-lite"/>
    </source>
</evidence>
<evidence type="ECO:0000313" key="2">
    <source>
        <dbReference type="EMBL" id="KAF0715446.1"/>
    </source>
</evidence>
<reference evidence="3 4" key="1">
    <citation type="submission" date="2019-03" db="EMBL/GenBank/DDBJ databases">
        <authorList>
            <person name="Gaulin E."/>
            <person name="Dumas B."/>
        </authorList>
    </citation>
    <scope>NUCLEOTIDE SEQUENCE [LARGE SCALE GENOMIC DNA]</scope>
    <source>
        <strain evidence="3">CBS 568.67</strain>
    </source>
</reference>
<gene>
    <name evidence="3" type="primary">Aste57867_3356</name>
    <name evidence="2" type="ORF">As57867_003346</name>
    <name evidence="3" type="ORF">ASTE57867_3356</name>
</gene>
<dbReference type="OrthoDB" id="76823at2759"/>
<dbReference type="EMBL" id="VJMH01000588">
    <property type="protein sequence ID" value="KAF0715446.1"/>
    <property type="molecule type" value="Genomic_DNA"/>
</dbReference>
<feature type="region of interest" description="Disordered" evidence="1">
    <location>
        <begin position="23"/>
        <end position="145"/>
    </location>
</feature>
<feature type="compositionally biased region" description="Basic and acidic residues" evidence="1">
    <location>
        <begin position="282"/>
        <end position="292"/>
    </location>
</feature>
<name>A0A485KB75_9STRA</name>
<dbReference type="EMBL" id="CAADRA010000588">
    <property type="protein sequence ID" value="VFT80524.1"/>
    <property type="molecule type" value="Genomic_DNA"/>
</dbReference>
<accession>A0A485KB75</accession>
<protein>
    <submittedName>
        <fullName evidence="3">Aste57867_3356 protein</fullName>
    </submittedName>
</protein>
<feature type="compositionally biased region" description="Basic and acidic residues" evidence="1">
    <location>
        <begin position="115"/>
        <end position="145"/>
    </location>
</feature>
<feature type="region of interest" description="Disordered" evidence="1">
    <location>
        <begin position="177"/>
        <end position="223"/>
    </location>
</feature>
<keyword evidence="4" id="KW-1185">Reference proteome</keyword>
<organism evidence="3 4">
    <name type="scientific">Aphanomyces stellatus</name>
    <dbReference type="NCBI Taxonomy" id="120398"/>
    <lineage>
        <taxon>Eukaryota</taxon>
        <taxon>Sar</taxon>
        <taxon>Stramenopiles</taxon>
        <taxon>Oomycota</taxon>
        <taxon>Saprolegniomycetes</taxon>
        <taxon>Saprolegniales</taxon>
        <taxon>Verrucalvaceae</taxon>
        <taxon>Aphanomyces</taxon>
    </lineage>
</organism>
<evidence type="ECO:0000313" key="4">
    <source>
        <dbReference type="Proteomes" id="UP000332933"/>
    </source>
</evidence>
<feature type="region of interest" description="Disordered" evidence="1">
    <location>
        <begin position="247"/>
        <end position="323"/>
    </location>
</feature>
<dbReference type="Proteomes" id="UP000332933">
    <property type="component" value="Unassembled WGS sequence"/>
</dbReference>
<reference evidence="2" key="2">
    <citation type="submission" date="2019-06" db="EMBL/GenBank/DDBJ databases">
        <title>Genomics analysis of Aphanomyces spp. identifies a new class of oomycete effector associated with host adaptation.</title>
        <authorList>
            <person name="Gaulin E."/>
        </authorList>
    </citation>
    <scope>NUCLEOTIDE SEQUENCE</scope>
    <source>
        <strain evidence="2">CBS 578.67</strain>
    </source>
</reference>
<sequence length="323" mass="36403">MLARLTLPTPSRKKYEQVMLLPRKELSKLDLSPPKPKTSALVSLVDDKPPLKQKELTDDENNAIWRRWKEKKDAQRRQAAAQLRKDVEVSVQQGRTSGGGGPDDANSGFSKWKHKKDEERRREKQRRREEEAAWEREKQAHLDALREKLPPTAMDMAATAAVKPKVDPQRILQVQEKVQASPYAKSTRRRSHASSFLPTLPQLTKAAPKAPRPMTGVERPPTELSTLFLEAPAVDIQVALEARHFPQLADDEMSRTSLPLLQQRERPPPSSVEETDVAGPLERLHPPDSDRNDNDDDDDGGDARESYSRCTTSGYGNDAFEAT</sequence>